<gene>
    <name evidence="1" type="ORF">CRENBAI_005339</name>
</gene>
<reference evidence="1 2" key="1">
    <citation type="submission" date="2021-06" db="EMBL/GenBank/DDBJ databases">
        <authorList>
            <person name="Palmer J.M."/>
        </authorList>
    </citation>
    <scope>NUCLEOTIDE SEQUENCE [LARGE SCALE GENOMIC DNA]</scope>
    <source>
        <strain evidence="1 2">MEX-2019</strain>
        <tissue evidence="1">Muscle</tissue>
    </source>
</reference>
<dbReference type="Proteomes" id="UP001311232">
    <property type="component" value="Unassembled WGS sequence"/>
</dbReference>
<evidence type="ECO:0000313" key="1">
    <source>
        <dbReference type="EMBL" id="KAK5601023.1"/>
    </source>
</evidence>
<name>A0AAV9QVU9_9TELE</name>
<protein>
    <submittedName>
        <fullName evidence="1">Uncharacterized protein</fullName>
    </submittedName>
</protein>
<organism evidence="1 2">
    <name type="scientific">Crenichthys baileyi</name>
    <name type="common">White River springfish</name>
    <dbReference type="NCBI Taxonomy" id="28760"/>
    <lineage>
        <taxon>Eukaryota</taxon>
        <taxon>Metazoa</taxon>
        <taxon>Chordata</taxon>
        <taxon>Craniata</taxon>
        <taxon>Vertebrata</taxon>
        <taxon>Euteleostomi</taxon>
        <taxon>Actinopterygii</taxon>
        <taxon>Neopterygii</taxon>
        <taxon>Teleostei</taxon>
        <taxon>Neoteleostei</taxon>
        <taxon>Acanthomorphata</taxon>
        <taxon>Ovalentaria</taxon>
        <taxon>Atherinomorphae</taxon>
        <taxon>Cyprinodontiformes</taxon>
        <taxon>Goodeidae</taxon>
        <taxon>Crenichthys</taxon>
    </lineage>
</organism>
<dbReference type="AlphaFoldDB" id="A0AAV9QVU9"/>
<evidence type="ECO:0000313" key="2">
    <source>
        <dbReference type="Proteomes" id="UP001311232"/>
    </source>
</evidence>
<keyword evidence="2" id="KW-1185">Reference proteome</keyword>
<comment type="caution">
    <text evidence="1">The sequence shown here is derived from an EMBL/GenBank/DDBJ whole genome shotgun (WGS) entry which is preliminary data.</text>
</comment>
<sequence>MQCADQLSLCRKKRRVLLCPHWPTIDWQLSLTPPHPTAIPPHFTSCCLNNQISQALLLSGPTSFVHKACFLSKC</sequence>
<proteinExistence type="predicted"/>
<dbReference type="EMBL" id="JAHHUM010002728">
    <property type="protein sequence ID" value="KAK5601023.1"/>
    <property type="molecule type" value="Genomic_DNA"/>
</dbReference>
<accession>A0AAV9QVU9</accession>